<dbReference type="InterPro" id="IPR050861">
    <property type="entry name" value="Dihydroxyacetone_Kinase"/>
</dbReference>
<dbReference type="Pfam" id="PF02734">
    <property type="entry name" value="Dak2"/>
    <property type="match status" value="1"/>
</dbReference>
<evidence type="ECO:0000256" key="9">
    <source>
        <dbReference type="ARBA" id="ARBA00023285"/>
    </source>
</evidence>
<dbReference type="PANTHER" id="PTHR28629:SF4">
    <property type="entry name" value="TRIOKINASE_FMN CYCLASE"/>
    <property type="match status" value="1"/>
</dbReference>
<dbReference type="GO" id="GO:0005524">
    <property type="term" value="F:ATP binding"/>
    <property type="evidence" value="ECO:0007669"/>
    <property type="project" value="UniProtKB-KW"/>
</dbReference>
<dbReference type="PANTHER" id="PTHR28629">
    <property type="entry name" value="TRIOKINASE/FMN CYCLASE"/>
    <property type="match status" value="1"/>
</dbReference>
<dbReference type="InterPro" id="IPR004006">
    <property type="entry name" value="DhaK_dom"/>
</dbReference>
<dbReference type="EC" id="4.6.1.15" evidence="3"/>
<organism evidence="18">
    <name type="scientific">Timema californicum</name>
    <name type="common">California timema</name>
    <name type="synonym">Walking stick</name>
    <dbReference type="NCBI Taxonomy" id="61474"/>
    <lineage>
        <taxon>Eukaryota</taxon>
        <taxon>Metazoa</taxon>
        <taxon>Ecdysozoa</taxon>
        <taxon>Arthropoda</taxon>
        <taxon>Hexapoda</taxon>
        <taxon>Insecta</taxon>
        <taxon>Pterygota</taxon>
        <taxon>Neoptera</taxon>
        <taxon>Polyneoptera</taxon>
        <taxon>Phasmatodea</taxon>
        <taxon>Timematodea</taxon>
        <taxon>Timematoidea</taxon>
        <taxon>Timematidae</taxon>
        <taxon>Timema</taxon>
    </lineage>
</organism>
<dbReference type="PROSITE" id="PS51480">
    <property type="entry name" value="DHAL"/>
    <property type="match status" value="1"/>
</dbReference>
<evidence type="ECO:0000256" key="14">
    <source>
        <dbReference type="ARBA" id="ARBA00048526"/>
    </source>
</evidence>
<evidence type="ECO:0000256" key="5">
    <source>
        <dbReference type="ARBA" id="ARBA00022679"/>
    </source>
</evidence>
<sequence length="552" mass="57668">MPMRKEDMTRFVMNKKDDLVDSALDGMIYASPWRNLVRLQVDPRIRIVMRNDWQKQQVALISGGGSGHEPAHVGFIGKGMLTAAVCGDVFASPSVDAVYNAIINITGEAGCLLIVKNYTGDRLNFGLAAEKARKAGFSVNMVIVGDDVALPDNPQPRGVAGTLLVHKVAGFVAERGDDLTAVTEAAEAASHAIATMGVALSSCHLPDEQTGQRVPDGSVEMGLGIHGEPGVDVMQTQNSQQIVQHLLEKVMPGNDQPRALLVNNLGGMSALEMSLVTRDLIESPLSRGSDYLIGPAPLMTALDMKGFSVTSMTLTPLFEEAICAPVEVTGWVQAVKIAPLQPVNATKEATAHPAQPSDNPTVAAFVNSICETLIASESELNKLDAQVGDGDTGSTFAAGARQIQRECADNQLPLNALPDLLAVTGERLATVMGGSSGVLMAIFFTAAAQQLAEGDALPAALQQGLEKMKQYGGAQPGDRTLIDALQPAIEALVAGKSLAEAADAAQQGSDATASMGKAKAGRSSYLNSANLNGVSDPGAVAVARVFVALKKL</sequence>
<protein>
    <recommendedName>
        <fullName evidence="4">Triokinase/FMN cyclase</fullName>
        <ecNumber evidence="2">2.7.1.28</ecNumber>
        <ecNumber evidence="1">2.7.1.29</ecNumber>
        <ecNumber evidence="3">4.6.1.15</ecNumber>
    </recommendedName>
    <alternativeName>
        <fullName evidence="10">Bifunctional ATP-dependent dihydroxyacetone kinase/FAD-AMP lyase (cyclizing)</fullName>
    </alternativeName>
</protein>
<evidence type="ECO:0000256" key="2">
    <source>
        <dbReference type="ARBA" id="ARBA00012110"/>
    </source>
</evidence>
<evidence type="ECO:0000256" key="8">
    <source>
        <dbReference type="ARBA" id="ARBA00022840"/>
    </source>
</evidence>
<dbReference type="GO" id="GO:0050354">
    <property type="term" value="F:triokinase activity"/>
    <property type="evidence" value="ECO:0007669"/>
    <property type="project" value="UniProtKB-EC"/>
</dbReference>
<evidence type="ECO:0000256" key="1">
    <source>
        <dbReference type="ARBA" id="ARBA00012107"/>
    </source>
</evidence>
<keyword evidence="8" id="KW-0067">ATP-binding</keyword>
<evidence type="ECO:0000256" key="15">
    <source>
        <dbReference type="ARBA" id="ARBA00048898"/>
    </source>
</evidence>
<evidence type="ECO:0000256" key="6">
    <source>
        <dbReference type="ARBA" id="ARBA00022741"/>
    </source>
</evidence>
<feature type="domain" description="DhaL" evidence="16">
    <location>
        <begin position="360"/>
        <end position="551"/>
    </location>
</feature>
<dbReference type="GO" id="GO:0005829">
    <property type="term" value="C:cytosol"/>
    <property type="evidence" value="ECO:0007669"/>
    <property type="project" value="TreeGrafter"/>
</dbReference>
<dbReference type="Gene3D" id="3.40.50.10440">
    <property type="entry name" value="Dihydroxyacetone kinase, domain 1"/>
    <property type="match status" value="1"/>
</dbReference>
<dbReference type="InterPro" id="IPR036117">
    <property type="entry name" value="DhaL_dom_sf"/>
</dbReference>
<evidence type="ECO:0000256" key="4">
    <source>
        <dbReference type="ARBA" id="ARBA00018932"/>
    </source>
</evidence>
<evidence type="ECO:0000256" key="3">
    <source>
        <dbReference type="ARBA" id="ARBA00012578"/>
    </source>
</evidence>
<evidence type="ECO:0000256" key="11">
    <source>
        <dbReference type="ARBA" id="ARBA00045490"/>
    </source>
</evidence>
<reference evidence="18" key="1">
    <citation type="submission" date="2020-11" db="EMBL/GenBank/DDBJ databases">
        <authorList>
            <person name="Tran Van P."/>
        </authorList>
    </citation>
    <scope>NUCLEOTIDE SEQUENCE</scope>
</reference>
<keyword evidence="7" id="KW-0418">Kinase</keyword>
<evidence type="ECO:0000256" key="13">
    <source>
        <dbReference type="ARBA" id="ARBA00047974"/>
    </source>
</evidence>
<evidence type="ECO:0000259" key="17">
    <source>
        <dbReference type="PROSITE" id="PS51481"/>
    </source>
</evidence>
<keyword evidence="9" id="KW-0170">Cobalt</keyword>
<evidence type="ECO:0000259" key="16">
    <source>
        <dbReference type="PROSITE" id="PS51480"/>
    </source>
</evidence>
<dbReference type="GO" id="GO:0004371">
    <property type="term" value="F:glycerone kinase activity"/>
    <property type="evidence" value="ECO:0007669"/>
    <property type="project" value="UniProtKB-EC"/>
</dbReference>
<keyword evidence="5" id="KW-0808">Transferase</keyword>
<dbReference type="EC" id="2.7.1.29" evidence="1"/>
<proteinExistence type="predicted"/>
<dbReference type="PROSITE" id="PS51481">
    <property type="entry name" value="DHAK"/>
    <property type="match status" value="1"/>
</dbReference>
<dbReference type="EMBL" id="OE179524">
    <property type="protein sequence ID" value="CAD7569037.1"/>
    <property type="molecule type" value="Genomic_DNA"/>
</dbReference>
<comment type="catalytic activity">
    <reaction evidence="14">
        <text>FAD = riboflavin cyclic-4',5'-phosphate + AMP + H(+)</text>
        <dbReference type="Rhea" id="RHEA:13729"/>
        <dbReference type="ChEBI" id="CHEBI:15378"/>
        <dbReference type="ChEBI" id="CHEBI:57692"/>
        <dbReference type="ChEBI" id="CHEBI:76202"/>
        <dbReference type="ChEBI" id="CHEBI:456215"/>
        <dbReference type="EC" id="4.6.1.15"/>
    </reaction>
</comment>
<evidence type="ECO:0000256" key="12">
    <source>
        <dbReference type="ARBA" id="ARBA00046681"/>
    </source>
</evidence>
<dbReference type="Gene3D" id="3.30.1180.20">
    <property type="entry name" value="Dihydroxyacetone kinase, domain 2"/>
    <property type="match status" value="1"/>
</dbReference>
<dbReference type="AlphaFoldDB" id="A0A7R9IY48"/>
<comment type="catalytic activity">
    <reaction evidence="15">
        <text>dihydroxyacetone + ATP = dihydroxyacetone phosphate + ADP + H(+)</text>
        <dbReference type="Rhea" id="RHEA:15773"/>
        <dbReference type="ChEBI" id="CHEBI:15378"/>
        <dbReference type="ChEBI" id="CHEBI:16016"/>
        <dbReference type="ChEBI" id="CHEBI:30616"/>
        <dbReference type="ChEBI" id="CHEBI:57642"/>
        <dbReference type="ChEBI" id="CHEBI:456216"/>
        <dbReference type="EC" id="2.7.1.29"/>
    </reaction>
</comment>
<accession>A0A7R9IY48</accession>
<dbReference type="SUPFAM" id="SSF101473">
    <property type="entry name" value="DhaL-like"/>
    <property type="match status" value="1"/>
</dbReference>
<dbReference type="SUPFAM" id="SSF82549">
    <property type="entry name" value="DAK1/DegV-like"/>
    <property type="match status" value="1"/>
</dbReference>
<dbReference type="Pfam" id="PF02733">
    <property type="entry name" value="Dak1"/>
    <property type="match status" value="1"/>
</dbReference>
<dbReference type="FunFam" id="3.40.50.10440:FF:000001">
    <property type="entry name" value="Dihydroxyacetone kinase, DhaK subunit"/>
    <property type="match status" value="1"/>
</dbReference>
<dbReference type="Gene3D" id="1.25.40.340">
    <property type="match status" value="1"/>
</dbReference>
<evidence type="ECO:0000313" key="18">
    <source>
        <dbReference type="EMBL" id="CAD7569037.1"/>
    </source>
</evidence>
<dbReference type="InterPro" id="IPR004007">
    <property type="entry name" value="DhaL_dom"/>
</dbReference>
<gene>
    <name evidence="18" type="ORF">TCMB3V08_LOCUS1787</name>
</gene>
<evidence type="ECO:0000256" key="7">
    <source>
        <dbReference type="ARBA" id="ARBA00022777"/>
    </source>
</evidence>
<dbReference type="GO" id="GO:0019563">
    <property type="term" value="P:glycerol catabolic process"/>
    <property type="evidence" value="ECO:0007669"/>
    <property type="project" value="TreeGrafter"/>
</dbReference>
<dbReference type="EC" id="2.7.1.28" evidence="2"/>
<comment type="function">
    <text evidence="11">Catalyzes both the phosphorylation of dihydroxyacetone and of glyceraldehyde, and the splitting of ribonucleoside diphosphate-X compounds among which FAD is the best substrate. Represses IFIH1-mediated cellular antiviral response.</text>
</comment>
<dbReference type="FunFam" id="1.25.40.340:FF:000002">
    <property type="entry name" value="Dihydroxyacetone kinase, L subunit"/>
    <property type="match status" value="1"/>
</dbReference>
<evidence type="ECO:0000256" key="10">
    <source>
        <dbReference type="ARBA" id="ARBA00032426"/>
    </source>
</evidence>
<dbReference type="SMART" id="SM01120">
    <property type="entry name" value="Dak2"/>
    <property type="match status" value="1"/>
</dbReference>
<keyword evidence="6" id="KW-0547">Nucleotide-binding</keyword>
<comment type="catalytic activity">
    <reaction evidence="13">
        <text>D-glyceraldehyde + ATP = D-glyceraldehyde 3-phosphate + ADP + H(+)</text>
        <dbReference type="Rhea" id="RHEA:13941"/>
        <dbReference type="ChEBI" id="CHEBI:15378"/>
        <dbReference type="ChEBI" id="CHEBI:17378"/>
        <dbReference type="ChEBI" id="CHEBI:30616"/>
        <dbReference type="ChEBI" id="CHEBI:59776"/>
        <dbReference type="ChEBI" id="CHEBI:456216"/>
        <dbReference type="EC" id="2.7.1.28"/>
    </reaction>
</comment>
<dbReference type="GO" id="GO:0034012">
    <property type="term" value="F:FAD-AMP lyase (cyclizing) activity"/>
    <property type="evidence" value="ECO:0007669"/>
    <property type="project" value="UniProtKB-EC"/>
</dbReference>
<comment type="subunit">
    <text evidence="12">Homodimer. Interacts with IFIH1 (via the CARD domains), the interaction is inhibited by viral infection.</text>
</comment>
<feature type="domain" description="DhaK" evidence="17">
    <location>
        <begin position="15"/>
        <end position="331"/>
    </location>
</feature>
<name>A0A7R9IY48_TIMCA</name>